<dbReference type="GO" id="GO:0008374">
    <property type="term" value="F:O-acyltransferase activity"/>
    <property type="evidence" value="ECO:0007669"/>
    <property type="project" value="TreeGrafter"/>
</dbReference>
<keyword evidence="2" id="KW-0808">Transferase</keyword>
<evidence type="ECO:0000256" key="2">
    <source>
        <dbReference type="ARBA" id="ARBA00022679"/>
    </source>
</evidence>
<dbReference type="InterPro" id="IPR011004">
    <property type="entry name" value="Trimer_LpxA-like_sf"/>
</dbReference>
<gene>
    <name evidence="3" type="ORF">B9Z19DRAFT_1135175</name>
</gene>
<organism evidence="3 4">
    <name type="scientific">Tuber borchii</name>
    <name type="common">White truffle</name>
    <dbReference type="NCBI Taxonomy" id="42251"/>
    <lineage>
        <taxon>Eukaryota</taxon>
        <taxon>Fungi</taxon>
        <taxon>Dikarya</taxon>
        <taxon>Ascomycota</taxon>
        <taxon>Pezizomycotina</taxon>
        <taxon>Pezizomycetes</taxon>
        <taxon>Pezizales</taxon>
        <taxon>Tuberaceae</taxon>
        <taxon>Tuber</taxon>
    </lineage>
</organism>
<comment type="caution">
    <text evidence="3">The sequence shown here is derived from an EMBL/GenBank/DDBJ whole genome shotgun (WGS) entry which is preliminary data.</text>
</comment>
<dbReference type="Proteomes" id="UP000244722">
    <property type="component" value="Unassembled WGS sequence"/>
</dbReference>
<evidence type="ECO:0000256" key="1">
    <source>
        <dbReference type="ARBA" id="ARBA00007274"/>
    </source>
</evidence>
<dbReference type="OrthoDB" id="25818at2759"/>
<dbReference type="AlphaFoldDB" id="A0A2T6ZD54"/>
<reference evidence="3 4" key="1">
    <citation type="submission" date="2017-04" db="EMBL/GenBank/DDBJ databases">
        <title>Draft genome sequence of Tuber borchii Vittad., a whitish edible truffle.</title>
        <authorList>
            <consortium name="DOE Joint Genome Institute"/>
            <person name="Murat C."/>
            <person name="Kuo A."/>
            <person name="Barry K.W."/>
            <person name="Clum A."/>
            <person name="Dockter R.B."/>
            <person name="Fauchery L."/>
            <person name="Iotti M."/>
            <person name="Kohler A."/>
            <person name="Labutti K."/>
            <person name="Lindquist E.A."/>
            <person name="Lipzen A."/>
            <person name="Ohm R.A."/>
            <person name="Wang M."/>
            <person name="Grigoriev I.V."/>
            <person name="Zambonelli A."/>
            <person name="Martin F.M."/>
        </authorList>
    </citation>
    <scope>NUCLEOTIDE SEQUENCE [LARGE SCALE GENOMIC DNA]</scope>
    <source>
        <strain evidence="3 4">Tbo3840</strain>
    </source>
</reference>
<dbReference type="SUPFAM" id="SSF51161">
    <property type="entry name" value="Trimeric LpxA-like enzymes"/>
    <property type="match status" value="1"/>
</dbReference>
<dbReference type="EMBL" id="NESQ01000378">
    <property type="protein sequence ID" value="PUU73403.1"/>
    <property type="molecule type" value="Genomic_DNA"/>
</dbReference>
<proteinExistence type="inferred from homology"/>
<dbReference type="Gene3D" id="2.160.10.10">
    <property type="entry name" value="Hexapeptide repeat proteins"/>
    <property type="match status" value="1"/>
</dbReference>
<evidence type="ECO:0000313" key="3">
    <source>
        <dbReference type="EMBL" id="PUU73403.1"/>
    </source>
</evidence>
<dbReference type="STRING" id="42251.A0A2T6ZD54"/>
<comment type="similarity">
    <text evidence="1">Belongs to the transferase hexapeptide repeat family.</text>
</comment>
<name>A0A2T6ZD54_TUBBO</name>
<keyword evidence="4" id="KW-1185">Reference proteome</keyword>
<dbReference type="PANTHER" id="PTHR23416:SF23">
    <property type="entry name" value="ACETYLTRANSFERASE C18B11.09C-RELATED"/>
    <property type="match status" value="1"/>
</dbReference>
<dbReference type="PANTHER" id="PTHR23416">
    <property type="entry name" value="SIALIC ACID SYNTHASE-RELATED"/>
    <property type="match status" value="1"/>
</dbReference>
<accession>A0A2T6ZD54</accession>
<sequence>MAGDGMRRPEYGVPITIEHCYLPGNVIVLPGVRIGRASTVSVGSVVKEDVPPGCLVAGNPARVIWVIDKDAVECFQRAGGRRALEITRPKVPSAGEDDIKGLMQRLQRLEVEVREVKEELKRRME</sequence>
<protein>
    <submittedName>
        <fullName evidence="3">Trimeric LpxA-like protein</fullName>
    </submittedName>
</protein>
<dbReference type="InterPro" id="IPR051159">
    <property type="entry name" value="Hexapeptide_acetyltransf"/>
</dbReference>
<evidence type="ECO:0000313" key="4">
    <source>
        <dbReference type="Proteomes" id="UP000244722"/>
    </source>
</evidence>